<organism evidence="2 3">
    <name type="scientific">Iodidimonas nitroreducens</name>
    <dbReference type="NCBI Taxonomy" id="1236968"/>
    <lineage>
        <taxon>Bacteria</taxon>
        <taxon>Pseudomonadati</taxon>
        <taxon>Pseudomonadota</taxon>
        <taxon>Alphaproteobacteria</taxon>
        <taxon>Iodidimonadales</taxon>
        <taxon>Iodidimonadaceae</taxon>
        <taxon>Iodidimonas</taxon>
    </lineage>
</organism>
<dbReference type="InterPro" id="IPR001387">
    <property type="entry name" value="Cro/C1-type_HTH"/>
</dbReference>
<dbReference type="InterPro" id="IPR010982">
    <property type="entry name" value="Lambda_DNA-bd_dom_sf"/>
</dbReference>
<evidence type="ECO:0000259" key="1">
    <source>
        <dbReference type="PROSITE" id="PS50943"/>
    </source>
</evidence>
<comment type="caution">
    <text evidence="2">The sequence shown here is derived from an EMBL/GenBank/DDBJ whole genome shotgun (WGS) entry which is preliminary data.</text>
</comment>
<proteinExistence type="predicted"/>
<dbReference type="Gene3D" id="1.10.260.40">
    <property type="entry name" value="lambda repressor-like DNA-binding domains"/>
    <property type="match status" value="1"/>
</dbReference>
<dbReference type="InterPro" id="IPR007374">
    <property type="entry name" value="ASCH_domain"/>
</dbReference>
<dbReference type="SMART" id="SM01022">
    <property type="entry name" value="ASCH"/>
    <property type="match status" value="1"/>
</dbReference>
<evidence type="ECO:0000313" key="3">
    <source>
        <dbReference type="Proteomes" id="UP000324996"/>
    </source>
</evidence>
<dbReference type="SUPFAM" id="SSF88697">
    <property type="entry name" value="PUA domain-like"/>
    <property type="match status" value="1"/>
</dbReference>
<name>A0A5A7N694_9PROT</name>
<dbReference type="GO" id="GO:0003677">
    <property type="term" value="F:DNA binding"/>
    <property type="evidence" value="ECO:0007669"/>
    <property type="project" value="InterPro"/>
</dbReference>
<dbReference type="SMART" id="SM00530">
    <property type="entry name" value="HTH_XRE"/>
    <property type="match status" value="1"/>
</dbReference>
<evidence type="ECO:0000313" key="2">
    <source>
        <dbReference type="EMBL" id="GER02599.1"/>
    </source>
</evidence>
<accession>A0A5A7N694</accession>
<dbReference type="InterPro" id="IPR015947">
    <property type="entry name" value="PUA-like_sf"/>
</dbReference>
<dbReference type="PROSITE" id="PS50943">
    <property type="entry name" value="HTH_CROC1"/>
    <property type="match status" value="1"/>
</dbReference>
<keyword evidence="3" id="KW-1185">Reference proteome</keyword>
<sequence length="264" mass="29432">MGKLTGKIIEAQAIEDGLGTARIGAELKKLRILAGLTQGHVAASMDVQQASISKIENGGEIYLSTVERYVKALGASLRLNAHFPVDTPIAARLQSVTFDIEQGHDDQLILPILADEPFKPQRDVVLSIKPVYSEKILTGEKTVELRRRFPVAAPHGALAYIYSSSPVKAMVGTASIRDVLKLPVEQIWNKFESKAFIERPLFDKYFEGLDYGYALVFDDVKSFTRPLPLHELREKFGFEPPQSFLYAKHDLRRALQDEPSSVSH</sequence>
<gene>
    <name evidence="2" type="ORF">JCM17846_02810</name>
</gene>
<dbReference type="AlphaFoldDB" id="A0A5A7N694"/>
<protein>
    <recommendedName>
        <fullName evidence="1">HTH cro/C1-type domain-containing protein</fullName>
    </recommendedName>
</protein>
<dbReference type="Gene3D" id="2.30.130.30">
    <property type="entry name" value="Hypothetical protein"/>
    <property type="match status" value="1"/>
</dbReference>
<dbReference type="Proteomes" id="UP000324996">
    <property type="component" value="Unassembled WGS sequence"/>
</dbReference>
<feature type="domain" description="HTH cro/C1-type" evidence="1">
    <location>
        <begin position="27"/>
        <end position="80"/>
    </location>
</feature>
<reference evidence="2 3" key="1">
    <citation type="submission" date="2019-09" db="EMBL/GenBank/DDBJ databases">
        <title>NBRP : Genome information of microbial organism related human and environment.</title>
        <authorList>
            <person name="Hattori M."/>
            <person name="Oshima K."/>
            <person name="Inaba H."/>
            <person name="Suda W."/>
            <person name="Sakamoto M."/>
            <person name="Iino T."/>
            <person name="Kitahara M."/>
            <person name="Oshida Y."/>
            <person name="Iida T."/>
            <person name="Kudo T."/>
            <person name="Itoh T."/>
            <person name="Ohkuma M."/>
        </authorList>
    </citation>
    <scope>NUCLEOTIDE SEQUENCE [LARGE SCALE GENOMIC DNA]</scope>
    <source>
        <strain evidence="2 3">Q-1</strain>
    </source>
</reference>
<dbReference type="SUPFAM" id="SSF47413">
    <property type="entry name" value="lambda repressor-like DNA-binding domains"/>
    <property type="match status" value="1"/>
</dbReference>
<dbReference type="EMBL" id="BKCN01000001">
    <property type="protein sequence ID" value="GER02599.1"/>
    <property type="molecule type" value="Genomic_DNA"/>
</dbReference>
<dbReference type="Pfam" id="PF13560">
    <property type="entry name" value="HTH_31"/>
    <property type="match status" value="1"/>
</dbReference>
<dbReference type="RefSeq" id="WP_042088088.1">
    <property type="nucleotide sequence ID" value="NZ_BKCN01000001.1"/>
</dbReference>
<dbReference type="CDD" id="cd00093">
    <property type="entry name" value="HTH_XRE"/>
    <property type="match status" value="1"/>
</dbReference>